<dbReference type="InterPro" id="IPR002100">
    <property type="entry name" value="TF_MADSbox"/>
</dbReference>
<evidence type="ECO:0000256" key="1">
    <source>
        <dbReference type="ARBA" id="ARBA00004123"/>
    </source>
</evidence>
<dbReference type="GO" id="GO:0045944">
    <property type="term" value="P:positive regulation of transcription by RNA polymerase II"/>
    <property type="evidence" value="ECO:0007669"/>
    <property type="project" value="UniProtKB-ARBA"/>
</dbReference>
<keyword evidence="3" id="KW-0238">DNA-binding</keyword>
<accession>A0AAE8SIV9</accession>
<comment type="subcellular location">
    <subcellularLocation>
        <location evidence="1">Nucleus</location>
    </subcellularLocation>
</comment>
<evidence type="ECO:0000259" key="6">
    <source>
        <dbReference type="PROSITE" id="PS50066"/>
    </source>
</evidence>
<proteinExistence type="predicted"/>
<evidence type="ECO:0000256" key="3">
    <source>
        <dbReference type="ARBA" id="ARBA00023125"/>
    </source>
</evidence>
<evidence type="ECO:0000313" key="7">
    <source>
        <dbReference type="EMBL" id="SPJ78486.1"/>
    </source>
</evidence>
<dbReference type="PROSITE" id="PS50066">
    <property type="entry name" value="MADS_BOX_2"/>
    <property type="match status" value="1"/>
</dbReference>
<dbReference type="InterPro" id="IPR036879">
    <property type="entry name" value="TF_MADSbox_sf"/>
</dbReference>
<keyword evidence="5" id="KW-0539">Nucleus</keyword>
<protein>
    <recommendedName>
        <fullName evidence="6">MADS-box domain-containing protein</fullName>
    </recommendedName>
</protein>
<feature type="domain" description="MADS-box" evidence="6">
    <location>
        <begin position="24"/>
        <end position="52"/>
    </location>
</feature>
<keyword evidence="8" id="KW-1185">Reference proteome</keyword>
<evidence type="ECO:0000256" key="5">
    <source>
        <dbReference type="ARBA" id="ARBA00023242"/>
    </source>
</evidence>
<keyword evidence="4" id="KW-0804">Transcription</keyword>
<evidence type="ECO:0000313" key="8">
    <source>
        <dbReference type="Proteomes" id="UP001187734"/>
    </source>
</evidence>
<evidence type="ECO:0000256" key="2">
    <source>
        <dbReference type="ARBA" id="ARBA00023015"/>
    </source>
</evidence>
<dbReference type="Pfam" id="PF00319">
    <property type="entry name" value="SRF-TF"/>
    <property type="match status" value="1"/>
</dbReference>
<dbReference type="AlphaFoldDB" id="A0AAE8SIV9"/>
<gene>
    <name evidence="7" type="ORF">FTOL_06875</name>
</gene>
<dbReference type="GO" id="GO:0003677">
    <property type="term" value="F:DNA binding"/>
    <property type="evidence" value="ECO:0007669"/>
    <property type="project" value="UniProtKB-KW"/>
</dbReference>
<evidence type="ECO:0000256" key="4">
    <source>
        <dbReference type="ARBA" id="ARBA00023163"/>
    </source>
</evidence>
<dbReference type="SUPFAM" id="SSF55455">
    <property type="entry name" value="SRF-like"/>
    <property type="match status" value="1"/>
</dbReference>
<reference evidence="7" key="1">
    <citation type="submission" date="2018-03" db="EMBL/GenBank/DDBJ databases">
        <authorList>
            <person name="Guldener U."/>
        </authorList>
    </citation>
    <scope>NUCLEOTIDE SEQUENCE</scope>
</reference>
<organism evidence="7 8">
    <name type="scientific">Fusarium torulosum</name>
    <dbReference type="NCBI Taxonomy" id="33205"/>
    <lineage>
        <taxon>Eukaryota</taxon>
        <taxon>Fungi</taxon>
        <taxon>Dikarya</taxon>
        <taxon>Ascomycota</taxon>
        <taxon>Pezizomycotina</taxon>
        <taxon>Sordariomycetes</taxon>
        <taxon>Hypocreomycetidae</taxon>
        <taxon>Hypocreales</taxon>
        <taxon>Nectriaceae</taxon>
        <taxon>Fusarium</taxon>
    </lineage>
</organism>
<dbReference type="Gene3D" id="3.40.1810.10">
    <property type="entry name" value="Transcription factor, MADS-box"/>
    <property type="match status" value="1"/>
</dbReference>
<comment type="caution">
    <text evidence="7">The sequence shown here is derived from an EMBL/GenBank/DDBJ whole genome shotgun (WGS) entry which is preliminary data.</text>
</comment>
<dbReference type="Proteomes" id="UP001187734">
    <property type="component" value="Unassembled WGS sequence"/>
</dbReference>
<sequence>MNQQQIKYSEQQLLLPTSIERMKKERKKRSNMFSKRRATLIKKAQELHRECDDIDVFFIVRDRRSNKIWQYSNGYNPPTITEMQSIYPLPVILRPQDGREQSPREIPPSTIIPTALFHPQNGHYYAPTNYTSAEAYSD</sequence>
<dbReference type="GO" id="GO:0005634">
    <property type="term" value="C:nucleus"/>
    <property type="evidence" value="ECO:0007669"/>
    <property type="project" value="UniProtKB-SubCell"/>
</dbReference>
<name>A0AAE8SIV9_9HYPO</name>
<dbReference type="EMBL" id="ONZP01000231">
    <property type="protein sequence ID" value="SPJ78486.1"/>
    <property type="molecule type" value="Genomic_DNA"/>
</dbReference>
<dbReference type="GO" id="GO:0046983">
    <property type="term" value="F:protein dimerization activity"/>
    <property type="evidence" value="ECO:0007669"/>
    <property type="project" value="InterPro"/>
</dbReference>
<keyword evidence="2" id="KW-0805">Transcription regulation</keyword>